<evidence type="ECO:0000313" key="3">
    <source>
        <dbReference type="Proteomes" id="UP000018534"/>
    </source>
</evidence>
<evidence type="ECO:0000313" key="2">
    <source>
        <dbReference type="EMBL" id="ETA85294.1"/>
    </source>
</evidence>
<gene>
    <name evidence="2" type="ORF">A628_04732</name>
</gene>
<dbReference type="Proteomes" id="UP000018534">
    <property type="component" value="Unassembled WGS sequence"/>
</dbReference>
<protein>
    <submittedName>
        <fullName evidence="2">Uncharacterized protein</fullName>
    </submittedName>
</protein>
<sequence length="103" mass="11496">MAVKLHQNWLFQSTTPDRASLESRSAGASDAVPPRRRKPRKIWPAPSIPHTDTPFSGRCRFRKGEKDRYRGGHDAPENFLLTQAACTAYSLKLPTPQQPATPA</sequence>
<accession>V7IIZ1</accession>
<evidence type="ECO:0000256" key="1">
    <source>
        <dbReference type="SAM" id="MobiDB-lite"/>
    </source>
</evidence>
<dbReference type="EMBL" id="AZGR01000163">
    <property type="protein sequence ID" value="ETA85294.1"/>
    <property type="molecule type" value="Genomic_DNA"/>
</dbReference>
<proteinExistence type="predicted"/>
<name>V7IIZ1_SALET</name>
<dbReference type="HOGENOM" id="CLU_2261830_0_0_6"/>
<organism evidence="2 3">
    <name type="scientific">Salmonella enterica subsp. enterica serovar Cubana str. 76814</name>
    <dbReference type="NCBI Taxonomy" id="1192560"/>
    <lineage>
        <taxon>Bacteria</taxon>
        <taxon>Pseudomonadati</taxon>
        <taxon>Pseudomonadota</taxon>
        <taxon>Gammaproteobacteria</taxon>
        <taxon>Enterobacterales</taxon>
        <taxon>Enterobacteriaceae</taxon>
        <taxon>Salmonella</taxon>
    </lineage>
</organism>
<feature type="region of interest" description="Disordered" evidence="1">
    <location>
        <begin position="1"/>
        <end position="60"/>
    </location>
</feature>
<comment type="caution">
    <text evidence="2">The sequence shown here is derived from an EMBL/GenBank/DDBJ whole genome shotgun (WGS) entry which is preliminary data.</text>
</comment>
<reference evidence="2 3" key="1">
    <citation type="journal article" date="2014" name="Genome Announc.">
        <title>Whole-Genome Sequencing of Salmonella enterica subsp. enterica Serovar Cubana Strains Isolated from Agricultural Sources.</title>
        <authorList>
            <person name="Benahmed F.H."/>
            <person name="Gopinath G.R."/>
            <person name="Wang H."/>
            <person name="Jean-Gilles Beaubrun J."/>
            <person name="Grim C."/>
            <person name="Cheng C.M."/>
            <person name="McClelland M."/>
            <person name="Ayers S."/>
            <person name="Abbott J."/>
            <person name="Desai P."/>
            <person name="Frye J.G."/>
            <person name="Weinstock G."/>
            <person name="Hammack T.S."/>
            <person name="Hanes D.E."/>
            <person name="Rasmussen M.A."/>
            <person name="Davidson M.K."/>
        </authorList>
    </citation>
    <scope>NUCLEOTIDE SEQUENCE [LARGE SCALE GENOMIC DNA]</scope>
    <source>
        <strain evidence="2">76814</strain>
    </source>
</reference>
<dbReference type="AlphaFoldDB" id="V7IIZ1"/>